<dbReference type="InterPro" id="IPR036388">
    <property type="entry name" value="WH-like_DNA-bd_sf"/>
</dbReference>
<dbReference type="EMBL" id="CYUD01000010">
    <property type="protein sequence ID" value="CUK10682.1"/>
    <property type="molecule type" value="Genomic_DNA"/>
</dbReference>
<evidence type="ECO:0000256" key="1">
    <source>
        <dbReference type="ARBA" id="ARBA00023015"/>
    </source>
</evidence>
<evidence type="ECO:0000259" key="4">
    <source>
        <dbReference type="PROSITE" id="PS50949"/>
    </source>
</evidence>
<proteinExistence type="predicted"/>
<keyword evidence="2" id="KW-0238">DNA-binding</keyword>
<dbReference type="GO" id="GO:0003700">
    <property type="term" value="F:DNA-binding transcription factor activity"/>
    <property type="evidence" value="ECO:0007669"/>
    <property type="project" value="InterPro"/>
</dbReference>
<dbReference type="GO" id="GO:0003677">
    <property type="term" value="F:DNA binding"/>
    <property type="evidence" value="ECO:0007669"/>
    <property type="project" value="UniProtKB-KW"/>
</dbReference>
<dbReference type="PROSITE" id="PS50949">
    <property type="entry name" value="HTH_GNTR"/>
    <property type="match status" value="1"/>
</dbReference>
<gene>
    <name evidence="5" type="primary">csiR_1</name>
    <name evidence="5" type="ORF">RUE5091_03343</name>
</gene>
<evidence type="ECO:0000313" key="5">
    <source>
        <dbReference type="EMBL" id="CUK10682.1"/>
    </source>
</evidence>
<dbReference type="InterPro" id="IPR036390">
    <property type="entry name" value="WH_DNA-bd_sf"/>
</dbReference>
<dbReference type="PANTHER" id="PTHR43537">
    <property type="entry name" value="TRANSCRIPTIONAL REGULATOR, GNTR FAMILY"/>
    <property type="match status" value="1"/>
</dbReference>
<dbReference type="SUPFAM" id="SSF48008">
    <property type="entry name" value="GntR ligand-binding domain-like"/>
    <property type="match status" value="1"/>
</dbReference>
<dbReference type="AlphaFoldDB" id="A0A0N7MAE3"/>
<dbReference type="InterPro" id="IPR011711">
    <property type="entry name" value="GntR_C"/>
</dbReference>
<name>A0A0N7MAE3_9RHOB</name>
<dbReference type="InterPro" id="IPR008920">
    <property type="entry name" value="TF_FadR/GntR_C"/>
</dbReference>
<dbReference type="PANTHER" id="PTHR43537:SF20">
    <property type="entry name" value="HTH-TYPE TRANSCRIPTIONAL REPRESSOR GLAR"/>
    <property type="match status" value="1"/>
</dbReference>
<evidence type="ECO:0000313" key="6">
    <source>
        <dbReference type="Proteomes" id="UP000051260"/>
    </source>
</evidence>
<feature type="domain" description="HTH gntR-type" evidence="4">
    <location>
        <begin position="6"/>
        <end position="73"/>
    </location>
</feature>
<dbReference type="Gene3D" id="1.20.120.530">
    <property type="entry name" value="GntR ligand-binding domain-like"/>
    <property type="match status" value="1"/>
</dbReference>
<dbReference type="SMART" id="SM00895">
    <property type="entry name" value="FCD"/>
    <property type="match status" value="1"/>
</dbReference>
<keyword evidence="1" id="KW-0805">Transcription regulation</keyword>
<keyword evidence="6" id="KW-1185">Reference proteome</keyword>
<evidence type="ECO:0000256" key="2">
    <source>
        <dbReference type="ARBA" id="ARBA00023125"/>
    </source>
</evidence>
<organism evidence="5 6">
    <name type="scientific">Ruegeria denitrificans</name>
    <dbReference type="NCBI Taxonomy" id="1715692"/>
    <lineage>
        <taxon>Bacteria</taxon>
        <taxon>Pseudomonadati</taxon>
        <taxon>Pseudomonadota</taxon>
        <taxon>Alphaproteobacteria</taxon>
        <taxon>Rhodobacterales</taxon>
        <taxon>Roseobacteraceae</taxon>
        <taxon>Ruegeria</taxon>
    </lineage>
</organism>
<dbReference type="Proteomes" id="UP000051260">
    <property type="component" value="Unassembled WGS sequence"/>
</dbReference>
<dbReference type="OrthoDB" id="8638122at2"/>
<dbReference type="Pfam" id="PF00392">
    <property type="entry name" value="GntR"/>
    <property type="match status" value="1"/>
</dbReference>
<protein>
    <submittedName>
        <fullName evidence="5">Carbon starvation induced regulator</fullName>
    </submittedName>
</protein>
<dbReference type="STRING" id="1715692.RUE5091_03343"/>
<dbReference type="SUPFAM" id="SSF46785">
    <property type="entry name" value="Winged helix' DNA-binding domain"/>
    <property type="match status" value="1"/>
</dbReference>
<dbReference type="RefSeq" id="WP_058282998.1">
    <property type="nucleotide sequence ID" value="NZ_CYUD01000010.1"/>
</dbReference>
<keyword evidence="3" id="KW-0804">Transcription</keyword>
<dbReference type="InterPro" id="IPR000524">
    <property type="entry name" value="Tscrpt_reg_HTH_GntR"/>
</dbReference>
<evidence type="ECO:0000256" key="3">
    <source>
        <dbReference type="ARBA" id="ARBA00023163"/>
    </source>
</evidence>
<reference evidence="6" key="1">
    <citation type="submission" date="2015-09" db="EMBL/GenBank/DDBJ databases">
        <authorList>
            <person name="Rodrigo-Torres L."/>
            <person name="Arahal D.R."/>
        </authorList>
    </citation>
    <scope>NUCLEOTIDE SEQUENCE [LARGE SCALE GENOMIC DNA]</scope>
    <source>
        <strain evidence="6">CECT 5091</strain>
    </source>
</reference>
<accession>A0A0N7MAE3</accession>
<dbReference type="Pfam" id="PF07729">
    <property type="entry name" value="FCD"/>
    <property type="match status" value="1"/>
</dbReference>
<dbReference type="SMART" id="SM00345">
    <property type="entry name" value="HTH_GNTR"/>
    <property type="match status" value="1"/>
</dbReference>
<dbReference type="Gene3D" id="1.10.10.10">
    <property type="entry name" value="Winged helix-like DNA-binding domain superfamily/Winged helix DNA-binding domain"/>
    <property type="match status" value="1"/>
</dbReference>
<sequence length="217" mass="24698">MAKQPSTIGASTYQRIKRDIIFGELQPGSKLKLDALKERYSASLSTLRETLNRLASDGFVEAPEQRGFLVTPVSREDLTEISELRVLLECHALELSIANGDTDWEGNLVAAHHKLHLMEQQLLKGDESEKETWKRYDWEFHQAMIAACNSKNLLSLHSIIYDKYLRYQMLVLTYRGEEAVKEHKGMFDAALARDAGTAKKLLEDHIRNGLTHTLEAM</sequence>